<dbReference type="Proteomes" id="UP000588083">
    <property type="component" value="Unassembled WGS sequence"/>
</dbReference>
<name>A0A6V8PF32_9ACTN</name>
<proteinExistence type="predicted"/>
<reference evidence="1 2" key="1">
    <citation type="journal article" date="2020" name="Front. Microbiol.">
        <title>Single-cell genomics of novel Actinobacteria with the Wood-Ljungdahl pathway discovered in a serpentinizing system.</title>
        <authorList>
            <person name="Merino N."/>
            <person name="Kawai M."/>
            <person name="Boyd E.S."/>
            <person name="Colman D.R."/>
            <person name="McGlynn S.E."/>
            <person name="Nealson K.H."/>
            <person name="Kurokawa K."/>
            <person name="Hongoh Y."/>
        </authorList>
    </citation>
    <scope>NUCLEOTIDE SEQUENCE [LARGE SCALE GENOMIC DNA]</scope>
    <source>
        <strain evidence="1 2">S34</strain>
    </source>
</reference>
<dbReference type="RefSeq" id="WP_176238239.1">
    <property type="nucleotide sequence ID" value="NZ_BLRZ01000258.1"/>
</dbReference>
<accession>A0A6V8PF32</accession>
<protein>
    <submittedName>
        <fullName evidence="1">Uncharacterized protein</fullName>
    </submittedName>
</protein>
<comment type="caution">
    <text evidence="1">The sequence shown here is derived from an EMBL/GenBank/DDBJ whole genome shotgun (WGS) entry which is preliminary data.</text>
</comment>
<dbReference type="AlphaFoldDB" id="A0A6V8PF32"/>
<dbReference type="EMBL" id="BLRZ01000258">
    <property type="protein sequence ID" value="GFP31319.1"/>
    <property type="molecule type" value="Genomic_DNA"/>
</dbReference>
<evidence type="ECO:0000313" key="2">
    <source>
        <dbReference type="Proteomes" id="UP000588083"/>
    </source>
</evidence>
<evidence type="ECO:0000313" key="1">
    <source>
        <dbReference type="EMBL" id="GFP31319.1"/>
    </source>
</evidence>
<sequence length="190" mass="22326">QEEDEKFVIGRPAGYGISARSSTGLESNNVSLWLLKKFAVFFVSEEKTKLERGQTITELHKDLKVLYLRIVLNDKNIDEPIVYLGVLYNIEKKPQAKGINKFESIMGYIEYNDDKIFKKPQEIDYEDAYVRLQGELIKNNLYDINDSQTLYDKIIKPSLELYRKLDKKEKEEFKIENPLNQRKFFLSSNL</sequence>
<feature type="non-terminal residue" evidence="1">
    <location>
        <position position="1"/>
    </location>
</feature>
<gene>
    <name evidence="1" type="ORF">HKBW3S34_02239</name>
</gene>
<organism evidence="1 2">
    <name type="scientific">Candidatus Hakubella thermalkaliphila</name>
    <dbReference type="NCBI Taxonomy" id="2754717"/>
    <lineage>
        <taxon>Bacteria</taxon>
        <taxon>Bacillati</taxon>
        <taxon>Actinomycetota</taxon>
        <taxon>Actinomycetota incertae sedis</taxon>
        <taxon>Candidatus Hakubellales</taxon>
        <taxon>Candidatus Hakubellaceae</taxon>
        <taxon>Candidatus Hakubella</taxon>
    </lineage>
</organism>
<keyword evidence="2" id="KW-1185">Reference proteome</keyword>